<accession>A0ABY6M301</accession>
<sequence>MEPIYKYETTTVALEQLNNLGYTKDFNVDAHHLQKHLDDVIIDYVYRYEGNSNPGDESLVLGLTLGHEKGVFVSGFSANSNNDLAMLLWKKISHKF</sequence>
<proteinExistence type="predicted"/>
<keyword evidence="2" id="KW-1185">Reference proteome</keyword>
<name>A0ABY6M301_9FLAO</name>
<evidence type="ECO:0008006" key="3">
    <source>
        <dbReference type="Google" id="ProtNLM"/>
    </source>
</evidence>
<dbReference type="EMBL" id="CP081495">
    <property type="protein sequence ID" value="UYW02217.1"/>
    <property type="molecule type" value="Genomic_DNA"/>
</dbReference>
<evidence type="ECO:0000313" key="2">
    <source>
        <dbReference type="Proteomes" id="UP001163328"/>
    </source>
</evidence>
<organism evidence="1 2">
    <name type="scientific">Flavobacterium agricola</name>
    <dbReference type="NCBI Taxonomy" id="2870839"/>
    <lineage>
        <taxon>Bacteria</taxon>
        <taxon>Pseudomonadati</taxon>
        <taxon>Bacteroidota</taxon>
        <taxon>Flavobacteriia</taxon>
        <taxon>Flavobacteriales</taxon>
        <taxon>Flavobacteriaceae</taxon>
        <taxon>Flavobacterium</taxon>
    </lineage>
</organism>
<dbReference type="Proteomes" id="UP001163328">
    <property type="component" value="Chromosome"/>
</dbReference>
<reference evidence="1" key="1">
    <citation type="submission" date="2021-08" db="EMBL/GenBank/DDBJ databases">
        <title>Flavobacterium sp. strain CC-SYL302.</title>
        <authorList>
            <person name="Lin S.-Y."/>
            <person name="Lee T.-H."/>
            <person name="Young C.-C."/>
        </authorList>
    </citation>
    <scope>NUCLEOTIDE SEQUENCE</scope>
    <source>
        <strain evidence="1">CC-SYL302</strain>
    </source>
</reference>
<protein>
    <recommendedName>
        <fullName evidence="3">Phosphoribosylpyrophosphate synthetase</fullName>
    </recommendedName>
</protein>
<evidence type="ECO:0000313" key="1">
    <source>
        <dbReference type="EMBL" id="UYW02217.1"/>
    </source>
</evidence>
<dbReference type="RefSeq" id="WP_264434715.1">
    <property type="nucleotide sequence ID" value="NZ_CP081495.1"/>
</dbReference>
<gene>
    <name evidence="1" type="ORF">K5I29_04760</name>
</gene>